<dbReference type="AlphaFoldDB" id="A0A1Y2I145"/>
<sequence>MRYCWSIGCGWVARPAALEANAAVAGETGSGSAAVGLVVDWTEASKRLRNCLWVLQWAERYDGVLRASGIGSLVEHGSQFKRGLETSWDGGTARQSAVFALCSDDELRRV</sequence>
<accession>A0A1Y2I145</accession>
<reference evidence="1 2" key="1">
    <citation type="submission" date="2016-07" db="EMBL/GenBank/DDBJ databases">
        <title>Pervasive Adenine N6-methylation of Active Genes in Fungi.</title>
        <authorList>
            <consortium name="DOE Joint Genome Institute"/>
            <person name="Mondo S.J."/>
            <person name="Dannebaum R.O."/>
            <person name="Kuo R.C."/>
            <person name="Labutti K."/>
            <person name="Haridas S."/>
            <person name="Kuo A."/>
            <person name="Salamov A."/>
            <person name="Ahrendt S.R."/>
            <person name="Lipzen A."/>
            <person name="Sullivan W."/>
            <person name="Andreopoulos W.B."/>
            <person name="Clum A."/>
            <person name="Lindquist E."/>
            <person name="Daum C."/>
            <person name="Ramamoorthy G.K."/>
            <person name="Gryganskyi A."/>
            <person name="Culley D."/>
            <person name="Magnuson J.K."/>
            <person name="James T.Y."/>
            <person name="O'Malley M.A."/>
            <person name="Stajich J.E."/>
            <person name="Spatafora J.W."/>
            <person name="Visel A."/>
            <person name="Grigoriev I.V."/>
        </authorList>
    </citation>
    <scope>NUCLEOTIDE SEQUENCE [LARGE SCALE GENOMIC DNA]</scope>
    <source>
        <strain evidence="1 2">PL171</strain>
    </source>
</reference>
<comment type="caution">
    <text evidence="1">The sequence shown here is derived from an EMBL/GenBank/DDBJ whole genome shotgun (WGS) entry which is preliminary data.</text>
</comment>
<name>A0A1Y2I145_9FUNG</name>
<proteinExistence type="predicted"/>
<gene>
    <name evidence="1" type="ORF">BCR44DRAFT_1425319</name>
</gene>
<keyword evidence="2" id="KW-1185">Reference proteome</keyword>
<evidence type="ECO:0000313" key="1">
    <source>
        <dbReference type="EMBL" id="ORZ40577.1"/>
    </source>
</evidence>
<organism evidence="1 2">
    <name type="scientific">Catenaria anguillulae PL171</name>
    <dbReference type="NCBI Taxonomy" id="765915"/>
    <lineage>
        <taxon>Eukaryota</taxon>
        <taxon>Fungi</taxon>
        <taxon>Fungi incertae sedis</taxon>
        <taxon>Blastocladiomycota</taxon>
        <taxon>Blastocladiomycetes</taxon>
        <taxon>Blastocladiales</taxon>
        <taxon>Catenariaceae</taxon>
        <taxon>Catenaria</taxon>
    </lineage>
</organism>
<dbReference type="EMBL" id="MCFL01000003">
    <property type="protein sequence ID" value="ORZ40577.1"/>
    <property type="molecule type" value="Genomic_DNA"/>
</dbReference>
<protein>
    <submittedName>
        <fullName evidence="1">Uncharacterized protein</fullName>
    </submittedName>
</protein>
<evidence type="ECO:0000313" key="2">
    <source>
        <dbReference type="Proteomes" id="UP000193411"/>
    </source>
</evidence>
<dbReference type="Proteomes" id="UP000193411">
    <property type="component" value="Unassembled WGS sequence"/>
</dbReference>